<gene>
    <name evidence="1" type="ORF">E2562_011392</name>
</gene>
<organism evidence="1 2">
    <name type="scientific">Oryza meyeriana var. granulata</name>
    <dbReference type="NCBI Taxonomy" id="110450"/>
    <lineage>
        <taxon>Eukaryota</taxon>
        <taxon>Viridiplantae</taxon>
        <taxon>Streptophyta</taxon>
        <taxon>Embryophyta</taxon>
        <taxon>Tracheophyta</taxon>
        <taxon>Spermatophyta</taxon>
        <taxon>Magnoliopsida</taxon>
        <taxon>Liliopsida</taxon>
        <taxon>Poales</taxon>
        <taxon>Poaceae</taxon>
        <taxon>BOP clade</taxon>
        <taxon>Oryzoideae</taxon>
        <taxon>Oryzeae</taxon>
        <taxon>Oryzinae</taxon>
        <taxon>Oryza</taxon>
        <taxon>Oryza meyeriana</taxon>
    </lineage>
</organism>
<sequence length="76" mass="7704">MAPFSPHGEPAHLTTGAVVDGHLCPTANRPAASLIPRTASRGTKASSVAVLEPVILTTGVVIDGHLCLSAKRIPVA</sequence>
<dbReference type="EMBL" id="SPHZ02000004">
    <property type="protein sequence ID" value="KAF0921645.1"/>
    <property type="molecule type" value="Genomic_DNA"/>
</dbReference>
<evidence type="ECO:0000313" key="1">
    <source>
        <dbReference type="EMBL" id="KAF0921645.1"/>
    </source>
</evidence>
<protein>
    <submittedName>
        <fullName evidence="1">Uncharacterized protein</fullName>
    </submittedName>
</protein>
<dbReference type="AlphaFoldDB" id="A0A6G1E960"/>
<reference evidence="1 2" key="1">
    <citation type="submission" date="2019-11" db="EMBL/GenBank/DDBJ databases">
        <title>Whole genome sequence of Oryza granulata.</title>
        <authorList>
            <person name="Li W."/>
        </authorList>
    </citation>
    <scope>NUCLEOTIDE SEQUENCE [LARGE SCALE GENOMIC DNA]</scope>
    <source>
        <strain evidence="2">cv. Menghai</strain>
        <tissue evidence="1">Leaf</tissue>
    </source>
</reference>
<comment type="caution">
    <text evidence="1">The sequence shown here is derived from an EMBL/GenBank/DDBJ whole genome shotgun (WGS) entry which is preliminary data.</text>
</comment>
<keyword evidence="2" id="KW-1185">Reference proteome</keyword>
<evidence type="ECO:0000313" key="2">
    <source>
        <dbReference type="Proteomes" id="UP000479710"/>
    </source>
</evidence>
<accession>A0A6G1E960</accession>
<dbReference type="Proteomes" id="UP000479710">
    <property type="component" value="Unassembled WGS sequence"/>
</dbReference>
<proteinExistence type="predicted"/>
<name>A0A6G1E960_9ORYZ</name>